<dbReference type="STRING" id="102285.A0A0R3TZV6"/>
<name>A0A0R3TZV6_RODNA</name>
<dbReference type="InterPro" id="IPR000697">
    <property type="entry name" value="WH1/EVH1_dom"/>
</dbReference>
<organism evidence="4">
    <name type="scientific">Rodentolepis nana</name>
    <name type="common">Dwarf tapeworm</name>
    <name type="synonym">Hymenolepis nana</name>
    <dbReference type="NCBI Taxonomy" id="102285"/>
    <lineage>
        <taxon>Eukaryota</taxon>
        <taxon>Metazoa</taxon>
        <taxon>Spiralia</taxon>
        <taxon>Lophotrochozoa</taxon>
        <taxon>Platyhelminthes</taxon>
        <taxon>Cestoda</taxon>
        <taxon>Eucestoda</taxon>
        <taxon>Cyclophyllidea</taxon>
        <taxon>Hymenolepididae</taxon>
        <taxon>Rodentolepis</taxon>
    </lineage>
</organism>
<dbReference type="InterPro" id="IPR011993">
    <property type="entry name" value="PH-like_dom_sf"/>
</dbReference>
<dbReference type="OrthoDB" id="9983798at2759"/>
<evidence type="ECO:0000313" key="2">
    <source>
        <dbReference type="EMBL" id="VDO15752.1"/>
    </source>
</evidence>
<dbReference type="InterPro" id="IPR045027">
    <property type="entry name" value="Homer"/>
</dbReference>
<dbReference type="Gene3D" id="2.30.29.30">
    <property type="entry name" value="Pleckstrin-homology domain (PH domain)/Phosphotyrosine-binding domain (PTB)"/>
    <property type="match status" value="1"/>
</dbReference>
<dbReference type="SMART" id="SM00461">
    <property type="entry name" value="WH1"/>
    <property type="match status" value="1"/>
</dbReference>
<reference evidence="4" key="1">
    <citation type="submission" date="2017-02" db="UniProtKB">
        <authorList>
            <consortium name="WormBaseParasite"/>
        </authorList>
    </citation>
    <scope>IDENTIFICATION</scope>
</reference>
<dbReference type="WBParaSite" id="HNAJ_0001340501-mRNA-1">
    <property type="protein sequence ID" value="HNAJ_0001340501-mRNA-1"/>
    <property type="gene ID" value="HNAJ_0001340501"/>
</dbReference>
<sequence>MYDFVSSKEQPVFTCQAHVFTINPSTRRSWVQASSKAIDINIFYDFTKQCYRIVSVEDGPTGIKALSQFQVVINSTITSKMVFKQTSQKFGQWADPKSSGVFGLGFDSEMDLNKFVAQFRQCVEATKQTNGESTIQGVVKQLP</sequence>
<dbReference type="PROSITE" id="PS50229">
    <property type="entry name" value="WH1"/>
    <property type="match status" value="1"/>
</dbReference>
<dbReference type="SUPFAM" id="SSF50729">
    <property type="entry name" value="PH domain-like"/>
    <property type="match status" value="1"/>
</dbReference>
<protein>
    <submittedName>
        <fullName evidence="4">WH1 domain-containing protein</fullName>
    </submittedName>
</protein>
<reference evidence="2 3" key="2">
    <citation type="submission" date="2018-11" db="EMBL/GenBank/DDBJ databases">
        <authorList>
            <consortium name="Pathogen Informatics"/>
        </authorList>
    </citation>
    <scope>NUCLEOTIDE SEQUENCE [LARGE SCALE GENOMIC DNA]</scope>
</reference>
<gene>
    <name evidence="2" type="ORF">HNAJ_LOCUS13379</name>
</gene>
<dbReference type="GO" id="GO:0035256">
    <property type="term" value="F:G protein-coupled glutamate receptor binding"/>
    <property type="evidence" value="ECO:0007669"/>
    <property type="project" value="InterPro"/>
</dbReference>
<evidence type="ECO:0000313" key="3">
    <source>
        <dbReference type="Proteomes" id="UP000278807"/>
    </source>
</evidence>
<dbReference type="Proteomes" id="UP000278807">
    <property type="component" value="Unassembled WGS sequence"/>
</dbReference>
<dbReference type="AlphaFoldDB" id="A0A0R3TZV6"/>
<dbReference type="PANTHER" id="PTHR10918">
    <property type="entry name" value="HOMER"/>
    <property type="match status" value="1"/>
</dbReference>
<accession>A0A0R3TZV6</accession>
<dbReference type="EMBL" id="UZAE01015350">
    <property type="protein sequence ID" value="VDO15752.1"/>
    <property type="molecule type" value="Genomic_DNA"/>
</dbReference>
<keyword evidence="3" id="KW-1185">Reference proteome</keyword>
<evidence type="ECO:0000313" key="4">
    <source>
        <dbReference type="WBParaSite" id="HNAJ_0001340501-mRNA-1"/>
    </source>
</evidence>
<dbReference type="Pfam" id="PF00568">
    <property type="entry name" value="WH1"/>
    <property type="match status" value="1"/>
</dbReference>
<feature type="domain" description="WH1" evidence="1">
    <location>
        <begin position="4"/>
        <end position="126"/>
    </location>
</feature>
<evidence type="ECO:0000259" key="1">
    <source>
        <dbReference type="PROSITE" id="PS50229"/>
    </source>
</evidence>
<proteinExistence type="predicted"/>